<comment type="caution">
    <text evidence="2">The sequence shown here is derived from an EMBL/GenBank/DDBJ whole genome shotgun (WGS) entry which is preliminary data.</text>
</comment>
<evidence type="ECO:0000313" key="3">
    <source>
        <dbReference type="Proteomes" id="UP000663831"/>
    </source>
</evidence>
<reference evidence="2" key="1">
    <citation type="submission" date="2021-01" db="EMBL/GenBank/DDBJ databases">
        <authorList>
            <person name="Kaushik A."/>
        </authorList>
    </citation>
    <scope>NUCLEOTIDE SEQUENCE</scope>
    <source>
        <strain evidence="2">AG3-1AP</strain>
    </source>
</reference>
<dbReference type="EMBL" id="CAJMWV010001859">
    <property type="protein sequence ID" value="CAE6447964.1"/>
    <property type="molecule type" value="Genomic_DNA"/>
</dbReference>
<dbReference type="Proteomes" id="UP000663831">
    <property type="component" value="Unassembled WGS sequence"/>
</dbReference>
<name>A0A8H3GGD4_9AGAM</name>
<dbReference type="AlphaFoldDB" id="A0A8H3GGD4"/>
<evidence type="ECO:0000256" key="1">
    <source>
        <dbReference type="SAM" id="MobiDB-lite"/>
    </source>
</evidence>
<evidence type="ECO:0000313" key="2">
    <source>
        <dbReference type="EMBL" id="CAE6447964.1"/>
    </source>
</evidence>
<feature type="compositionally biased region" description="Polar residues" evidence="1">
    <location>
        <begin position="15"/>
        <end position="29"/>
    </location>
</feature>
<sequence length="223" mass="24018">MASPTSRSTSRRTGDNGQRTQPEYMTSTKASERKQCPPMANLKRSAPKINSSTTPQRATKAPVLNPTIPLGTSANTHAFKGIATKKAERPTDEAPQSTIETPTPRDEVYSTTCSTWSFLQGSPAPSLPTSPLPSYEEACVDTLDYESDEGFPLAGSLLGARPESLTKLPAKALTKPGSNGITQTSHPVNEKATPPSTPDDIEWQIRDDINDIMQSIGIDVYDI</sequence>
<organism evidence="2 3">
    <name type="scientific">Rhizoctonia solani</name>
    <dbReference type="NCBI Taxonomy" id="456999"/>
    <lineage>
        <taxon>Eukaryota</taxon>
        <taxon>Fungi</taxon>
        <taxon>Dikarya</taxon>
        <taxon>Basidiomycota</taxon>
        <taxon>Agaricomycotina</taxon>
        <taxon>Agaricomycetes</taxon>
        <taxon>Cantharellales</taxon>
        <taxon>Ceratobasidiaceae</taxon>
        <taxon>Rhizoctonia</taxon>
    </lineage>
</organism>
<proteinExistence type="predicted"/>
<accession>A0A8H3GGD4</accession>
<feature type="compositionally biased region" description="Polar residues" evidence="1">
    <location>
        <begin position="176"/>
        <end position="187"/>
    </location>
</feature>
<protein>
    <submittedName>
        <fullName evidence="2">Uncharacterized protein</fullName>
    </submittedName>
</protein>
<dbReference type="OrthoDB" id="3288772at2759"/>
<feature type="region of interest" description="Disordered" evidence="1">
    <location>
        <begin position="171"/>
        <end position="201"/>
    </location>
</feature>
<feature type="compositionally biased region" description="Polar residues" evidence="1">
    <location>
        <begin position="48"/>
        <end position="57"/>
    </location>
</feature>
<feature type="region of interest" description="Disordered" evidence="1">
    <location>
        <begin position="1"/>
        <end position="108"/>
    </location>
</feature>
<gene>
    <name evidence="2" type="ORF">RDB_LOCUS62834</name>
</gene>